<dbReference type="AlphaFoldDB" id="A0A9Q0JI59"/>
<dbReference type="OrthoDB" id="776561at2759"/>
<dbReference type="EMBL" id="JAKUCV010002460">
    <property type="protein sequence ID" value="KAJ4842564.1"/>
    <property type="molecule type" value="Genomic_DNA"/>
</dbReference>
<evidence type="ECO:0000256" key="5">
    <source>
        <dbReference type="ARBA" id="ARBA00023136"/>
    </source>
</evidence>
<reference evidence="6" key="1">
    <citation type="submission" date="2022-02" db="EMBL/GenBank/DDBJ databases">
        <authorList>
            <person name="Henning P.M."/>
            <person name="McCubbin A.G."/>
            <person name="Shore J.S."/>
        </authorList>
    </citation>
    <scope>NUCLEOTIDE SEQUENCE</scope>
    <source>
        <strain evidence="6">F60SS</strain>
        <tissue evidence="6">Leaves</tissue>
    </source>
</reference>
<keyword evidence="5" id="KW-0472">Membrane</keyword>
<evidence type="ECO:0000256" key="1">
    <source>
        <dbReference type="ARBA" id="ARBA00004370"/>
    </source>
</evidence>
<keyword evidence="4" id="KW-1133">Transmembrane helix</keyword>
<dbReference type="GO" id="GO:0016020">
    <property type="term" value="C:membrane"/>
    <property type="evidence" value="ECO:0007669"/>
    <property type="project" value="UniProtKB-SubCell"/>
</dbReference>
<protein>
    <submittedName>
        <fullName evidence="6">Uncharacterized protein</fullName>
    </submittedName>
</protein>
<evidence type="ECO:0000256" key="4">
    <source>
        <dbReference type="ARBA" id="ARBA00022989"/>
    </source>
</evidence>
<evidence type="ECO:0000313" key="6">
    <source>
        <dbReference type="EMBL" id="KAJ4842564.1"/>
    </source>
</evidence>
<evidence type="ECO:0000256" key="3">
    <source>
        <dbReference type="ARBA" id="ARBA00022692"/>
    </source>
</evidence>
<comment type="caution">
    <text evidence="6">The sequence shown here is derived from an EMBL/GenBank/DDBJ whole genome shotgun (WGS) entry which is preliminary data.</text>
</comment>
<sequence length="339" mass="38837">MNVNEEYLSALRTKSFADFFDKAQFLSNDQASFPVCHHKFSEVLLEPCQETIPEILESAILSSVPELKHLVLNYFDLSADASKICTHLLRNIKQIQTEYQFVHQVLDSFNDYPPTELKSIIISELNTFITQSNPFSTPNKDDFKLIRDRYSLVLHLLKSKRRKVARKIKLITCIQKATGISMTAACGLIAVTAIALAAHTLTAFVMGPAILSFPLKRFKKKLLNFKFLRSGNLRKIGRQLDVAAKGTYILNRDFDTMSRLVARLHDEVEHNKAMLQFCLERKEVKLCLQMIRQLKKNDIGFKKQVEELKEHVYLSLVTINRARSLVIDEITTSSLQGFR</sequence>
<gene>
    <name evidence="6" type="ORF">Tsubulata_008508</name>
</gene>
<dbReference type="Proteomes" id="UP001141552">
    <property type="component" value="Unassembled WGS sequence"/>
</dbReference>
<organism evidence="6 7">
    <name type="scientific">Turnera subulata</name>
    <dbReference type="NCBI Taxonomy" id="218843"/>
    <lineage>
        <taxon>Eukaryota</taxon>
        <taxon>Viridiplantae</taxon>
        <taxon>Streptophyta</taxon>
        <taxon>Embryophyta</taxon>
        <taxon>Tracheophyta</taxon>
        <taxon>Spermatophyta</taxon>
        <taxon>Magnoliopsida</taxon>
        <taxon>eudicotyledons</taxon>
        <taxon>Gunneridae</taxon>
        <taxon>Pentapetalae</taxon>
        <taxon>rosids</taxon>
        <taxon>fabids</taxon>
        <taxon>Malpighiales</taxon>
        <taxon>Passifloraceae</taxon>
        <taxon>Turnera</taxon>
    </lineage>
</organism>
<evidence type="ECO:0000313" key="7">
    <source>
        <dbReference type="Proteomes" id="UP001141552"/>
    </source>
</evidence>
<proteinExistence type="inferred from homology"/>
<dbReference type="InterPro" id="IPR007749">
    <property type="entry name" value="DUF677"/>
</dbReference>
<comment type="similarity">
    <text evidence="2">Belongs to the UPF0496 family.</text>
</comment>
<comment type="subcellular location">
    <subcellularLocation>
        <location evidence="1">Membrane</location>
    </subcellularLocation>
</comment>
<dbReference type="Pfam" id="PF05055">
    <property type="entry name" value="DUF677"/>
    <property type="match status" value="1"/>
</dbReference>
<name>A0A9Q0JI59_9ROSI</name>
<reference evidence="6" key="2">
    <citation type="journal article" date="2023" name="Plants (Basel)">
        <title>Annotation of the Turnera subulata (Passifloraceae) Draft Genome Reveals the S-Locus Evolved after the Divergence of Turneroideae from Passifloroideae in a Stepwise Manner.</title>
        <authorList>
            <person name="Henning P.M."/>
            <person name="Roalson E.H."/>
            <person name="Mir W."/>
            <person name="McCubbin A.G."/>
            <person name="Shore J.S."/>
        </authorList>
    </citation>
    <scope>NUCLEOTIDE SEQUENCE</scope>
    <source>
        <strain evidence="6">F60SS</strain>
    </source>
</reference>
<keyword evidence="3" id="KW-0812">Transmembrane</keyword>
<dbReference type="PANTHER" id="PTHR31113:SF2">
    <property type="entry name" value="OS04G0423200 PROTEIN"/>
    <property type="match status" value="1"/>
</dbReference>
<accession>A0A9Q0JI59</accession>
<evidence type="ECO:0000256" key="2">
    <source>
        <dbReference type="ARBA" id="ARBA00009074"/>
    </source>
</evidence>
<dbReference type="PANTHER" id="PTHR31113">
    <property type="entry name" value="UPF0496 PROTEIN 3-RELATED"/>
    <property type="match status" value="1"/>
</dbReference>
<keyword evidence="7" id="KW-1185">Reference proteome</keyword>